<evidence type="ECO:0000256" key="1">
    <source>
        <dbReference type="SAM" id="MobiDB-lite"/>
    </source>
</evidence>
<feature type="region of interest" description="Disordered" evidence="1">
    <location>
        <begin position="143"/>
        <end position="162"/>
    </location>
</feature>
<feature type="compositionally biased region" description="Low complexity" evidence="1">
    <location>
        <begin position="144"/>
        <end position="159"/>
    </location>
</feature>
<feature type="region of interest" description="Disordered" evidence="1">
    <location>
        <begin position="176"/>
        <end position="196"/>
    </location>
</feature>
<accession>A0AAJ0H8E6</accession>
<proteinExistence type="predicted"/>
<evidence type="ECO:0000313" key="2">
    <source>
        <dbReference type="EMBL" id="KAK3343700.1"/>
    </source>
</evidence>
<name>A0AAJ0H8E6_9PEZI</name>
<dbReference type="EMBL" id="JAUIQD010000007">
    <property type="protein sequence ID" value="KAK3343700.1"/>
    <property type="molecule type" value="Genomic_DNA"/>
</dbReference>
<keyword evidence="3" id="KW-1185">Reference proteome</keyword>
<protein>
    <submittedName>
        <fullName evidence="2">Uncharacterized protein</fullName>
    </submittedName>
</protein>
<gene>
    <name evidence="2" type="ORF">B0T25DRAFT_304474</name>
</gene>
<evidence type="ECO:0000313" key="3">
    <source>
        <dbReference type="Proteomes" id="UP001275084"/>
    </source>
</evidence>
<dbReference type="AlphaFoldDB" id="A0AAJ0H8E6"/>
<organism evidence="2 3">
    <name type="scientific">Lasiosphaeria hispida</name>
    <dbReference type="NCBI Taxonomy" id="260671"/>
    <lineage>
        <taxon>Eukaryota</taxon>
        <taxon>Fungi</taxon>
        <taxon>Dikarya</taxon>
        <taxon>Ascomycota</taxon>
        <taxon>Pezizomycotina</taxon>
        <taxon>Sordariomycetes</taxon>
        <taxon>Sordariomycetidae</taxon>
        <taxon>Sordariales</taxon>
        <taxon>Lasiosphaeriaceae</taxon>
        <taxon>Lasiosphaeria</taxon>
    </lineage>
</organism>
<dbReference type="Proteomes" id="UP001275084">
    <property type="component" value="Unassembled WGS sequence"/>
</dbReference>
<reference evidence="2" key="2">
    <citation type="submission" date="2023-06" db="EMBL/GenBank/DDBJ databases">
        <authorList>
            <consortium name="Lawrence Berkeley National Laboratory"/>
            <person name="Haridas S."/>
            <person name="Hensen N."/>
            <person name="Bonometti L."/>
            <person name="Westerberg I."/>
            <person name="Brannstrom I.O."/>
            <person name="Guillou S."/>
            <person name="Cros-Aarteil S."/>
            <person name="Calhoun S."/>
            <person name="Kuo A."/>
            <person name="Mondo S."/>
            <person name="Pangilinan J."/>
            <person name="Riley R."/>
            <person name="Labutti K."/>
            <person name="Andreopoulos B."/>
            <person name="Lipzen A."/>
            <person name="Chen C."/>
            <person name="Yanf M."/>
            <person name="Daum C."/>
            <person name="Ng V."/>
            <person name="Clum A."/>
            <person name="Steindorff A."/>
            <person name="Ohm R."/>
            <person name="Martin F."/>
            <person name="Silar P."/>
            <person name="Natvig D."/>
            <person name="Lalanne C."/>
            <person name="Gautier V."/>
            <person name="Ament-Velasquez S.L."/>
            <person name="Kruys A."/>
            <person name="Hutchinson M.I."/>
            <person name="Powell A.J."/>
            <person name="Barry K."/>
            <person name="Miller A.N."/>
            <person name="Grigoriev I.V."/>
            <person name="Debuchy R."/>
            <person name="Gladieux P."/>
            <person name="Thoren M.H."/>
            <person name="Johannesson H."/>
        </authorList>
    </citation>
    <scope>NUCLEOTIDE SEQUENCE</scope>
    <source>
        <strain evidence="2">CBS 955.72</strain>
    </source>
</reference>
<comment type="caution">
    <text evidence="2">The sequence shown here is derived from an EMBL/GenBank/DDBJ whole genome shotgun (WGS) entry which is preliminary data.</text>
</comment>
<sequence length="229" mass="25970">MLTPDQPRLSGNITRQRVLDRPICFPPKHTHHDRPPGETDEMCRRLPVFTVCTLCLREQLVRTETVECAYWRETLRVPTEDGGRAEFTRECMAPSSARGRNRRTKTRVFISPRQCYYCTCASLDLIQREWALAAPADQDTEVISPSPAATATPGSGATPDDVDITASESTLLFIPQQTSRRAAPPSSDCPATPPSFSRAHLAQWRRATAEFERETERHRETRIEFLQEE</sequence>
<reference evidence="2" key="1">
    <citation type="journal article" date="2023" name="Mol. Phylogenet. Evol.">
        <title>Genome-scale phylogeny and comparative genomics of the fungal order Sordariales.</title>
        <authorList>
            <person name="Hensen N."/>
            <person name="Bonometti L."/>
            <person name="Westerberg I."/>
            <person name="Brannstrom I.O."/>
            <person name="Guillou S."/>
            <person name="Cros-Aarteil S."/>
            <person name="Calhoun S."/>
            <person name="Haridas S."/>
            <person name="Kuo A."/>
            <person name="Mondo S."/>
            <person name="Pangilinan J."/>
            <person name="Riley R."/>
            <person name="LaButti K."/>
            <person name="Andreopoulos B."/>
            <person name="Lipzen A."/>
            <person name="Chen C."/>
            <person name="Yan M."/>
            <person name="Daum C."/>
            <person name="Ng V."/>
            <person name="Clum A."/>
            <person name="Steindorff A."/>
            <person name="Ohm R.A."/>
            <person name="Martin F."/>
            <person name="Silar P."/>
            <person name="Natvig D.O."/>
            <person name="Lalanne C."/>
            <person name="Gautier V."/>
            <person name="Ament-Velasquez S.L."/>
            <person name="Kruys A."/>
            <person name="Hutchinson M.I."/>
            <person name="Powell A.J."/>
            <person name="Barry K."/>
            <person name="Miller A.N."/>
            <person name="Grigoriev I.V."/>
            <person name="Debuchy R."/>
            <person name="Gladieux P."/>
            <person name="Hiltunen Thoren M."/>
            <person name="Johannesson H."/>
        </authorList>
    </citation>
    <scope>NUCLEOTIDE SEQUENCE</scope>
    <source>
        <strain evidence="2">CBS 955.72</strain>
    </source>
</reference>